<comment type="caution">
    <text evidence="8">The sequence shown here is derived from an EMBL/GenBank/DDBJ whole genome shotgun (WGS) entry which is preliminary data.</text>
</comment>
<proteinExistence type="inferred from homology"/>
<dbReference type="EMBL" id="CAJOBC010004033">
    <property type="protein sequence ID" value="CAF3811707.1"/>
    <property type="molecule type" value="Genomic_DNA"/>
</dbReference>
<feature type="transmembrane region" description="Helical" evidence="7">
    <location>
        <begin position="157"/>
        <end position="179"/>
    </location>
</feature>
<dbReference type="Proteomes" id="UP000681722">
    <property type="component" value="Unassembled WGS sequence"/>
</dbReference>
<dbReference type="AlphaFoldDB" id="A0A814JQ74"/>
<sequence length="840" mass="95049">MYSLKFTNILPILDQMGSYYCSVLLIIFYCSFSLANIDSSYRDLLEKFINNSTTLDKFYKSLTEKLKHYRTTDALNKTINLSVIQSNTYDENYLRTSCYKSGEDLLVAHGYNVKNGNNLDLNIDDTAALLPSILYSVINPGCDRLPAPKQRASTLDVWLLGFLVLFGTKIIHLILLFFLPKRTVENQHDDDITNNKHKNAEYSSKLKFIHNLCFRLAFNAFIVGLMLGTIVYHLLPQIYDVPNEDYKYEYLARATVVFFGVYLFFIVEKLLRLRFKVDEPDHPPLPVPVTPEMTFDLVTNDSDEQPEAAMLHQMAKMHGTLHISDSRIADEINDDDHHHSSPTFPTNQKTIDKNNIDNGLNNTSKNVIIRPQKTAKLINDIKSSEDEIDNHYHSTHQGNTRAKQSSYIITDFINDFIYGFGLCAAFSHHRLIGFCLWLVILTEGFNRNSHPLLTLGFKRGYPVVLISVIPELNELGLQLELFQKTSTKKIPSNRTIKLQRAQNPISFKTFEINNTFLDKSCFKSSNDLLDAFNIQSNTLFSQYDIRRLLPALANVKFNVGCYKPEGKTVWRNIVIGTFIVTIINLSALCGAIILPWRKKRSFKWILSAFIGLAVGTLTGSGIFHLIPMAFDIPDVDIHHSYLNKALLTMIVIYLFYMRDELLKIFFNIKTIVGSHSHGEELNETHLDSNSALAAVPLSPNELLNNEPVLQKNNTNGLLVNLKKMRPAGWMIFIGDMLHNFIDGLTLGAAFMVSTGEGLRLSLPIACEEFPHELAVLLSSGLTIGQALIMNFLSACSCYLGFFIGATLGELTQIHPWIYALAGGMFVYIGLADMVNDKECY</sequence>
<evidence type="ECO:0000256" key="5">
    <source>
        <dbReference type="ARBA" id="ARBA00023136"/>
    </source>
</evidence>
<comment type="similarity">
    <text evidence="2">Belongs to the ZIP transporter (TC 2.A.5) family.</text>
</comment>
<dbReference type="OrthoDB" id="200954at2759"/>
<comment type="subcellular location">
    <subcellularLocation>
        <location evidence="1">Membrane</location>
        <topology evidence="1">Multi-pass membrane protein</topology>
    </subcellularLocation>
</comment>
<feature type="transmembrane region" description="Helical" evidence="7">
    <location>
        <begin position="573"/>
        <end position="594"/>
    </location>
</feature>
<dbReference type="InterPro" id="IPR050799">
    <property type="entry name" value="ZIP_Transporter"/>
</dbReference>
<protein>
    <recommendedName>
        <fullName evidence="11">Zinc transporter ZIP14</fullName>
    </recommendedName>
</protein>
<evidence type="ECO:0000256" key="7">
    <source>
        <dbReference type="SAM" id="Phobius"/>
    </source>
</evidence>
<dbReference type="PANTHER" id="PTHR12191:SF37">
    <property type="entry name" value="ZINC TRANSPORTER FOI"/>
    <property type="match status" value="1"/>
</dbReference>
<evidence type="ECO:0008006" key="11">
    <source>
        <dbReference type="Google" id="ProtNLM"/>
    </source>
</evidence>
<dbReference type="GO" id="GO:0071578">
    <property type="term" value="P:zinc ion import across plasma membrane"/>
    <property type="evidence" value="ECO:0007669"/>
    <property type="project" value="TreeGrafter"/>
</dbReference>
<dbReference type="GO" id="GO:0030003">
    <property type="term" value="P:intracellular monoatomic cation homeostasis"/>
    <property type="evidence" value="ECO:0007669"/>
    <property type="project" value="TreeGrafter"/>
</dbReference>
<feature type="transmembrane region" description="Helical" evidence="7">
    <location>
        <begin position="813"/>
        <end position="834"/>
    </location>
</feature>
<feature type="transmembrane region" description="Helical" evidence="7">
    <location>
        <begin position="20"/>
        <end position="37"/>
    </location>
</feature>
<dbReference type="GO" id="GO:0005886">
    <property type="term" value="C:plasma membrane"/>
    <property type="evidence" value="ECO:0007669"/>
    <property type="project" value="TreeGrafter"/>
</dbReference>
<dbReference type="Proteomes" id="UP000663829">
    <property type="component" value="Unassembled WGS sequence"/>
</dbReference>
<reference evidence="8" key="1">
    <citation type="submission" date="2021-02" db="EMBL/GenBank/DDBJ databases">
        <authorList>
            <person name="Nowell W R."/>
        </authorList>
    </citation>
    <scope>NUCLEOTIDE SEQUENCE</scope>
</reference>
<feature type="transmembrane region" description="Helical" evidence="7">
    <location>
        <begin position="638"/>
        <end position="656"/>
    </location>
</feature>
<name>A0A814JQ74_9BILA</name>
<gene>
    <name evidence="8" type="ORF">GPM918_LOCUS15804</name>
    <name evidence="9" type="ORF">SRO942_LOCUS15804</name>
</gene>
<feature type="transmembrane region" description="Helical" evidence="7">
    <location>
        <begin position="606"/>
        <end position="626"/>
    </location>
</feature>
<evidence type="ECO:0000256" key="2">
    <source>
        <dbReference type="ARBA" id="ARBA00006939"/>
    </source>
</evidence>
<keyword evidence="3 7" id="KW-0812">Transmembrane</keyword>
<keyword evidence="5 7" id="KW-0472">Membrane</keyword>
<accession>A0A814JQ74</accession>
<feature type="transmembrane region" description="Helical" evidence="7">
    <location>
        <begin position="212"/>
        <end position="235"/>
    </location>
</feature>
<evidence type="ECO:0000313" key="10">
    <source>
        <dbReference type="Proteomes" id="UP000663829"/>
    </source>
</evidence>
<dbReference type="InterPro" id="IPR003689">
    <property type="entry name" value="ZIP"/>
</dbReference>
<feature type="transmembrane region" description="Helical" evidence="7">
    <location>
        <begin position="250"/>
        <end position="267"/>
    </location>
</feature>
<dbReference type="EMBL" id="CAJNOQ010004033">
    <property type="protein sequence ID" value="CAF1041511.1"/>
    <property type="molecule type" value="Genomic_DNA"/>
</dbReference>
<evidence type="ECO:0000313" key="8">
    <source>
        <dbReference type="EMBL" id="CAF1041511.1"/>
    </source>
</evidence>
<feature type="transmembrane region" description="Helical" evidence="7">
    <location>
        <begin position="787"/>
        <end position="807"/>
    </location>
</feature>
<dbReference type="GO" id="GO:0005385">
    <property type="term" value="F:zinc ion transmembrane transporter activity"/>
    <property type="evidence" value="ECO:0007669"/>
    <property type="project" value="TreeGrafter"/>
</dbReference>
<feature type="region of interest" description="Disordered" evidence="6">
    <location>
        <begin position="332"/>
        <end position="358"/>
    </location>
</feature>
<evidence type="ECO:0000256" key="6">
    <source>
        <dbReference type="SAM" id="MobiDB-lite"/>
    </source>
</evidence>
<dbReference type="Pfam" id="PF02535">
    <property type="entry name" value="Zip"/>
    <property type="match status" value="2"/>
</dbReference>
<evidence type="ECO:0000313" key="9">
    <source>
        <dbReference type="EMBL" id="CAF3811707.1"/>
    </source>
</evidence>
<keyword evidence="4 7" id="KW-1133">Transmembrane helix</keyword>
<evidence type="ECO:0000256" key="4">
    <source>
        <dbReference type="ARBA" id="ARBA00022989"/>
    </source>
</evidence>
<dbReference type="GO" id="GO:0140410">
    <property type="term" value="F:monoatomic cation:bicarbonate symporter activity"/>
    <property type="evidence" value="ECO:0007669"/>
    <property type="project" value="TreeGrafter"/>
</dbReference>
<evidence type="ECO:0000256" key="1">
    <source>
        <dbReference type="ARBA" id="ARBA00004141"/>
    </source>
</evidence>
<organism evidence="8 10">
    <name type="scientific">Didymodactylos carnosus</name>
    <dbReference type="NCBI Taxonomy" id="1234261"/>
    <lineage>
        <taxon>Eukaryota</taxon>
        <taxon>Metazoa</taxon>
        <taxon>Spiralia</taxon>
        <taxon>Gnathifera</taxon>
        <taxon>Rotifera</taxon>
        <taxon>Eurotatoria</taxon>
        <taxon>Bdelloidea</taxon>
        <taxon>Philodinida</taxon>
        <taxon>Philodinidae</taxon>
        <taxon>Didymodactylos</taxon>
    </lineage>
</organism>
<evidence type="ECO:0000256" key="3">
    <source>
        <dbReference type="ARBA" id="ARBA00022692"/>
    </source>
</evidence>
<keyword evidence="10" id="KW-1185">Reference proteome</keyword>
<dbReference type="PANTHER" id="PTHR12191">
    <property type="entry name" value="SOLUTE CARRIER FAMILY 39"/>
    <property type="match status" value="1"/>
</dbReference>